<keyword evidence="3" id="KW-1185">Reference proteome</keyword>
<dbReference type="Proteomes" id="UP001152300">
    <property type="component" value="Unassembled WGS sequence"/>
</dbReference>
<feature type="region of interest" description="Disordered" evidence="1">
    <location>
        <begin position="54"/>
        <end position="103"/>
    </location>
</feature>
<dbReference type="AlphaFoldDB" id="A0A9X0AWN5"/>
<feature type="compositionally biased region" description="Basic and acidic residues" evidence="1">
    <location>
        <begin position="91"/>
        <end position="103"/>
    </location>
</feature>
<feature type="region of interest" description="Disordered" evidence="1">
    <location>
        <begin position="1"/>
        <end position="34"/>
    </location>
</feature>
<feature type="compositionally biased region" description="Basic and acidic residues" evidence="1">
    <location>
        <begin position="21"/>
        <end position="30"/>
    </location>
</feature>
<comment type="caution">
    <text evidence="2">The sequence shown here is derived from an EMBL/GenBank/DDBJ whole genome shotgun (WGS) entry which is preliminary data.</text>
</comment>
<protein>
    <submittedName>
        <fullName evidence="2">Uncharacterized protein</fullName>
    </submittedName>
</protein>
<organism evidence="2 3">
    <name type="scientific">Sclerotinia nivalis</name>
    <dbReference type="NCBI Taxonomy" id="352851"/>
    <lineage>
        <taxon>Eukaryota</taxon>
        <taxon>Fungi</taxon>
        <taxon>Dikarya</taxon>
        <taxon>Ascomycota</taxon>
        <taxon>Pezizomycotina</taxon>
        <taxon>Leotiomycetes</taxon>
        <taxon>Helotiales</taxon>
        <taxon>Sclerotiniaceae</taxon>
        <taxon>Sclerotinia</taxon>
    </lineage>
</organism>
<proteinExistence type="predicted"/>
<dbReference type="OrthoDB" id="10444190at2759"/>
<evidence type="ECO:0000313" key="3">
    <source>
        <dbReference type="Proteomes" id="UP001152300"/>
    </source>
</evidence>
<accession>A0A9X0AWN5</accession>
<sequence length="141" mass="15585">MNYIIPKIRGYETLNGDDPDDSSKRTKETDLPAQASVTAKIHAYEDEKHFSAAQAFGKSNPSDQDVPPPSTNQPDLGFHAPPTIEQSLGKRPNELDDREKAVREPLSLGLSALQKLAKPGKLSIEQPKKQLNPLQMHFEGE</sequence>
<evidence type="ECO:0000313" key="2">
    <source>
        <dbReference type="EMBL" id="KAJ8070341.1"/>
    </source>
</evidence>
<dbReference type="EMBL" id="JAPEIS010000001">
    <property type="protein sequence ID" value="KAJ8070341.1"/>
    <property type="molecule type" value="Genomic_DNA"/>
</dbReference>
<name>A0A9X0AWN5_9HELO</name>
<gene>
    <name evidence="2" type="ORF">OCU04_000721</name>
</gene>
<reference evidence="2" key="1">
    <citation type="submission" date="2022-11" db="EMBL/GenBank/DDBJ databases">
        <title>Genome Resource of Sclerotinia nivalis Strain SnTB1, a Plant Pathogen Isolated from American Ginseng.</title>
        <authorList>
            <person name="Fan S."/>
        </authorList>
    </citation>
    <scope>NUCLEOTIDE SEQUENCE</scope>
    <source>
        <strain evidence="2">SnTB1</strain>
    </source>
</reference>
<feature type="region of interest" description="Disordered" evidence="1">
    <location>
        <begin position="118"/>
        <end position="141"/>
    </location>
</feature>
<evidence type="ECO:0000256" key="1">
    <source>
        <dbReference type="SAM" id="MobiDB-lite"/>
    </source>
</evidence>